<dbReference type="RefSeq" id="WP_094075736.1">
    <property type="nucleotide sequence ID" value="NZ_NBYO01000001.1"/>
</dbReference>
<keyword evidence="3 8" id="KW-0274">FAD</keyword>
<keyword evidence="6" id="KW-1015">Disulfide bond</keyword>
<feature type="binding site" evidence="8">
    <location>
        <position position="312"/>
    </location>
    <ligand>
        <name>FAD</name>
        <dbReference type="ChEBI" id="CHEBI:57692"/>
    </ligand>
</feature>
<evidence type="ECO:0000256" key="10">
    <source>
        <dbReference type="RuleBase" id="RU003691"/>
    </source>
</evidence>
<dbReference type="Proteomes" id="UP000215405">
    <property type="component" value="Unassembled WGS sequence"/>
</dbReference>
<protein>
    <submittedName>
        <fullName evidence="13">Dihydrolipoamide dehydrogenase</fullName>
    </submittedName>
</protein>
<dbReference type="InterPro" id="IPR023753">
    <property type="entry name" value="FAD/NAD-binding_dom"/>
</dbReference>
<evidence type="ECO:0000256" key="1">
    <source>
        <dbReference type="ARBA" id="ARBA00007532"/>
    </source>
</evidence>
<evidence type="ECO:0000256" key="4">
    <source>
        <dbReference type="ARBA" id="ARBA00022857"/>
    </source>
</evidence>
<keyword evidence="7 10" id="KW-0676">Redox-active center</keyword>
<dbReference type="InterPro" id="IPR001100">
    <property type="entry name" value="Pyr_nuc-diS_OxRdtase"/>
</dbReference>
<dbReference type="Pfam" id="PF02852">
    <property type="entry name" value="Pyr_redox_dim"/>
    <property type="match status" value="1"/>
</dbReference>
<evidence type="ECO:0000259" key="12">
    <source>
        <dbReference type="Pfam" id="PF07992"/>
    </source>
</evidence>
<comment type="cofactor">
    <cofactor evidence="8">
        <name>FAD</name>
        <dbReference type="ChEBI" id="CHEBI:57692"/>
    </cofactor>
    <text evidence="8">Binds 1 FAD per subunit.</text>
</comment>
<dbReference type="PRINTS" id="PR00368">
    <property type="entry name" value="FADPNR"/>
</dbReference>
<dbReference type="GO" id="GO:0050660">
    <property type="term" value="F:flavin adenine dinucleotide binding"/>
    <property type="evidence" value="ECO:0007669"/>
    <property type="project" value="TreeGrafter"/>
</dbReference>
<dbReference type="InterPro" id="IPR036188">
    <property type="entry name" value="FAD/NAD-bd_sf"/>
</dbReference>
<dbReference type="GO" id="GO:0003955">
    <property type="term" value="F:NAD(P)H dehydrogenase (quinone) activity"/>
    <property type="evidence" value="ECO:0007669"/>
    <property type="project" value="TreeGrafter"/>
</dbReference>
<dbReference type="GO" id="GO:0016668">
    <property type="term" value="F:oxidoreductase activity, acting on a sulfur group of donors, NAD(P) as acceptor"/>
    <property type="evidence" value="ECO:0007669"/>
    <property type="project" value="InterPro"/>
</dbReference>
<evidence type="ECO:0000256" key="7">
    <source>
        <dbReference type="ARBA" id="ARBA00023284"/>
    </source>
</evidence>
<dbReference type="FunFam" id="3.30.390.30:FF:000001">
    <property type="entry name" value="Dihydrolipoyl dehydrogenase"/>
    <property type="match status" value="1"/>
</dbReference>
<keyword evidence="2 10" id="KW-0285">Flavoprotein</keyword>
<name>A0A231V2H2_9HYPH</name>
<keyword evidence="5 10" id="KW-0560">Oxidoreductase</keyword>
<dbReference type="PANTHER" id="PTHR43014">
    <property type="entry name" value="MERCURIC REDUCTASE"/>
    <property type="match status" value="1"/>
</dbReference>
<dbReference type="InterPro" id="IPR004099">
    <property type="entry name" value="Pyr_nucl-diS_OxRdtase_dimer"/>
</dbReference>
<keyword evidence="8" id="KW-0547">Nucleotide-binding</keyword>
<organism evidence="13 14">
    <name type="scientific">Notoacmeibacter marinus</name>
    <dbReference type="NCBI Taxonomy" id="1876515"/>
    <lineage>
        <taxon>Bacteria</taxon>
        <taxon>Pseudomonadati</taxon>
        <taxon>Pseudomonadota</taxon>
        <taxon>Alphaproteobacteria</taxon>
        <taxon>Hyphomicrobiales</taxon>
        <taxon>Notoacmeibacteraceae</taxon>
        <taxon>Notoacmeibacter</taxon>
    </lineage>
</organism>
<feature type="binding site" evidence="8">
    <location>
        <begin position="144"/>
        <end position="146"/>
    </location>
    <ligand>
        <name>FAD</name>
        <dbReference type="ChEBI" id="CHEBI:57692"/>
    </ligand>
</feature>
<dbReference type="InterPro" id="IPR016156">
    <property type="entry name" value="FAD/NAD-linked_Rdtase_dimer_sf"/>
</dbReference>
<feature type="binding site" evidence="8">
    <location>
        <position position="204"/>
    </location>
    <ligand>
        <name>NAD(+)</name>
        <dbReference type="ChEBI" id="CHEBI:57540"/>
    </ligand>
</feature>
<accession>A0A231V2H2</accession>
<feature type="binding site" evidence="8">
    <location>
        <position position="270"/>
    </location>
    <ligand>
        <name>NAD(+)</name>
        <dbReference type="ChEBI" id="CHEBI:57540"/>
    </ligand>
</feature>
<keyword evidence="8" id="KW-0520">NAD</keyword>
<reference evidence="14" key="1">
    <citation type="journal article" date="2017" name="Int. J. Syst. Evol. Microbiol.">
        <title>Notoacmeibacter marinus gen. nov., sp. nov., isolated from the gut of a limpet and proposal of Notoacmeibacteraceae fam. nov. in the order Rhizobiales of the class Alphaproteobacteria.</title>
        <authorList>
            <person name="Huang Z."/>
            <person name="Guo F."/>
            <person name="Lai Q."/>
        </authorList>
    </citation>
    <scope>NUCLEOTIDE SEQUENCE [LARGE SCALE GENOMIC DNA]</scope>
    <source>
        <strain evidence="14">XMTR2A4</strain>
    </source>
</reference>
<dbReference type="InterPro" id="IPR012999">
    <property type="entry name" value="Pyr_OxRdtase_I_AS"/>
</dbReference>
<proteinExistence type="inferred from homology"/>
<evidence type="ECO:0000259" key="11">
    <source>
        <dbReference type="Pfam" id="PF02852"/>
    </source>
</evidence>
<evidence type="ECO:0000256" key="3">
    <source>
        <dbReference type="ARBA" id="ARBA00022827"/>
    </source>
</evidence>
<dbReference type="Gene3D" id="3.50.50.60">
    <property type="entry name" value="FAD/NAD(P)-binding domain"/>
    <property type="match status" value="2"/>
</dbReference>
<evidence type="ECO:0000256" key="5">
    <source>
        <dbReference type="ARBA" id="ARBA00023002"/>
    </source>
</evidence>
<keyword evidence="14" id="KW-1185">Reference proteome</keyword>
<dbReference type="Pfam" id="PF07992">
    <property type="entry name" value="Pyr_redox_2"/>
    <property type="match status" value="1"/>
</dbReference>
<feature type="domain" description="FAD/NAD(P)-binding" evidence="12">
    <location>
        <begin position="10"/>
        <end position="327"/>
    </location>
</feature>
<dbReference type="PRINTS" id="PR00411">
    <property type="entry name" value="PNDRDTASEI"/>
</dbReference>
<evidence type="ECO:0000256" key="8">
    <source>
        <dbReference type="PIRSR" id="PIRSR000350-3"/>
    </source>
</evidence>
<evidence type="ECO:0000256" key="6">
    <source>
        <dbReference type="ARBA" id="ARBA00023157"/>
    </source>
</evidence>
<dbReference type="SUPFAM" id="SSF55424">
    <property type="entry name" value="FAD/NAD-linked reductases, dimerisation (C-terminal) domain"/>
    <property type="match status" value="1"/>
</dbReference>
<feature type="binding site" evidence="8">
    <location>
        <position position="55"/>
    </location>
    <ligand>
        <name>FAD</name>
        <dbReference type="ChEBI" id="CHEBI:57692"/>
    </ligand>
</feature>
<sequence length="478" mass="50885">MPATDLIETDICVIGAGSGGLSVAAAAAAFGVPTVLIERDKMGGDCLNVGCVPSKALIAAARTAHEMRHGASRFGIANVEPDVDFRAVMAHVKGVIASIAPHDGIPRYTAMGVNVIEGAGRFVDNKTVEVDGKRIRARRFVIATGSRPAVPPIPGLDGVPYLTNEILFDLTERPDHLLVLGGGPIGIEMAQAFHRLGSKVTVFEAQKAMGRADREMSQLALESLRAEGIDIREGAMVSSVSGEAGAITVTTGKGDEAQSVTGTHLLVATGRKLNTDSLDLEAGNVAFDRRTGIDVDGGLRSKTNKRVYAVGDVSGGPAFTHTAGYQAGLIMRPLLFRLPAKMNADIQPAVTYCDPPLAQIGMTEEDARQKHGKIDIRRFPLAENDRARAERKTEGHVKLVIAGGKIVGVHIFGDAADEMIGFWCLAIQKGMKPSDVTGYVPPYPTRGEIGKRAATDYYSAMARDPRIRKLIAFLRRFG</sequence>
<dbReference type="AlphaFoldDB" id="A0A231V2H2"/>
<gene>
    <name evidence="13" type="ORF">B7H23_02070</name>
</gene>
<comment type="similarity">
    <text evidence="1 10">Belongs to the class-I pyridine nucleotide-disulfide oxidoreductase family.</text>
</comment>
<feature type="binding site" evidence="8">
    <location>
        <position position="120"/>
    </location>
    <ligand>
        <name>FAD</name>
        <dbReference type="ChEBI" id="CHEBI:57692"/>
    </ligand>
</feature>
<feature type="domain" description="Pyridine nucleotide-disulphide oxidoreductase dimerisation" evidence="11">
    <location>
        <begin position="348"/>
        <end position="452"/>
    </location>
</feature>
<feature type="disulfide bond" description="Redox-active" evidence="9">
    <location>
        <begin position="46"/>
        <end position="51"/>
    </location>
</feature>
<evidence type="ECO:0000256" key="9">
    <source>
        <dbReference type="PIRSR" id="PIRSR000350-4"/>
    </source>
</evidence>
<evidence type="ECO:0000256" key="2">
    <source>
        <dbReference type="ARBA" id="ARBA00022630"/>
    </source>
</evidence>
<dbReference type="SUPFAM" id="SSF51905">
    <property type="entry name" value="FAD/NAD(P)-binding domain"/>
    <property type="match status" value="1"/>
</dbReference>
<dbReference type="PIRSF" id="PIRSF000350">
    <property type="entry name" value="Mercury_reductase_MerA"/>
    <property type="match status" value="1"/>
</dbReference>
<comment type="caution">
    <text evidence="13">The sequence shown here is derived from an EMBL/GenBank/DDBJ whole genome shotgun (WGS) entry which is preliminary data.</text>
</comment>
<keyword evidence="4" id="KW-0521">NADP</keyword>
<dbReference type="EMBL" id="NBYO01000001">
    <property type="protein sequence ID" value="OXT01766.1"/>
    <property type="molecule type" value="Genomic_DNA"/>
</dbReference>
<feature type="binding site" evidence="8">
    <location>
        <begin position="181"/>
        <end position="188"/>
    </location>
    <ligand>
        <name>NAD(+)</name>
        <dbReference type="ChEBI" id="CHEBI:57540"/>
    </ligand>
</feature>
<dbReference type="Gene3D" id="3.30.390.30">
    <property type="match status" value="1"/>
</dbReference>
<dbReference type="PROSITE" id="PS00076">
    <property type="entry name" value="PYRIDINE_REDOX_1"/>
    <property type="match status" value="1"/>
</dbReference>
<evidence type="ECO:0000313" key="13">
    <source>
        <dbReference type="EMBL" id="OXT01766.1"/>
    </source>
</evidence>
<evidence type="ECO:0000313" key="14">
    <source>
        <dbReference type="Proteomes" id="UP000215405"/>
    </source>
</evidence>
<dbReference type="PANTHER" id="PTHR43014:SF4">
    <property type="entry name" value="PYRIDINE NUCLEOTIDE-DISULFIDE OXIDOREDUCTASE RCLA-RELATED"/>
    <property type="match status" value="1"/>
</dbReference>